<reference evidence="2" key="2">
    <citation type="submission" date="2007-04" db="EMBL/GenBank/DDBJ databases">
        <title>The genome of the human body louse.</title>
        <authorList>
            <consortium name="The Human Body Louse Genome Consortium"/>
            <person name="Kirkness E."/>
            <person name="Walenz B."/>
            <person name="Hass B."/>
            <person name="Bruggner R."/>
            <person name="Strausberg R."/>
        </authorList>
    </citation>
    <scope>NUCLEOTIDE SEQUENCE</scope>
    <source>
        <strain evidence="2">USDA</strain>
    </source>
</reference>
<keyword evidence="4" id="KW-1185">Reference proteome</keyword>
<dbReference type="KEGG" id="phu:Phum_PHUM537420"/>
<reference evidence="2" key="1">
    <citation type="submission" date="2007-04" db="EMBL/GenBank/DDBJ databases">
        <title>Annotation of Pediculus humanus corporis strain USDA.</title>
        <authorList>
            <person name="Kirkness E."/>
            <person name="Hannick L."/>
            <person name="Hass B."/>
            <person name="Bruggner R."/>
            <person name="Lawson D."/>
            <person name="Bidwell S."/>
            <person name="Joardar V."/>
            <person name="Caler E."/>
            <person name="Walenz B."/>
            <person name="Inman J."/>
            <person name="Schobel S."/>
            <person name="Galinsky K."/>
            <person name="Amedeo P."/>
            <person name="Strausberg R."/>
        </authorList>
    </citation>
    <scope>NUCLEOTIDE SEQUENCE</scope>
    <source>
        <strain evidence="2">USDA</strain>
    </source>
</reference>
<dbReference type="EMBL" id="AAZO01006526">
    <property type="status" value="NOT_ANNOTATED_CDS"/>
    <property type="molecule type" value="Genomic_DNA"/>
</dbReference>
<dbReference type="CTD" id="8235425"/>
<organism>
    <name type="scientific">Pediculus humanus subsp. corporis</name>
    <name type="common">Body louse</name>
    <dbReference type="NCBI Taxonomy" id="121224"/>
    <lineage>
        <taxon>Eukaryota</taxon>
        <taxon>Metazoa</taxon>
        <taxon>Ecdysozoa</taxon>
        <taxon>Arthropoda</taxon>
        <taxon>Hexapoda</taxon>
        <taxon>Insecta</taxon>
        <taxon>Pterygota</taxon>
        <taxon>Neoptera</taxon>
        <taxon>Paraneoptera</taxon>
        <taxon>Psocodea</taxon>
        <taxon>Troctomorpha</taxon>
        <taxon>Phthiraptera</taxon>
        <taxon>Anoplura</taxon>
        <taxon>Pediculidae</taxon>
        <taxon>Pediculus</taxon>
    </lineage>
</organism>
<dbReference type="SUPFAM" id="SSF49785">
    <property type="entry name" value="Galactose-binding domain-like"/>
    <property type="match status" value="1"/>
</dbReference>
<evidence type="ECO:0000259" key="1">
    <source>
        <dbReference type="Pfam" id="PF21038"/>
    </source>
</evidence>
<reference evidence="3" key="3">
    <citation type="submission" date="2020-05" db="UniProtKB">
        <authorList>
            <consortium name="EnsemblMetazoa"/>
        </authorList>
    </citation>
    <scope>IDENTIFICATION</scope>
    <source>
        <strain evidence="3">USDA</strain>
    </source>
</reference>
<dbReference type="HOGENOM" id="CLU_052669_0_0_1"/>
<dbReference type="STRING" id="121224.E0VZR4"/>
<dbReference type="GO" id="GO:0005929">
    <property type="term" value="C:cilium"/>
    <property type="evidence" value="ECO:0007669"/>
    <property type="project" value="TreeGrafter"/>
</dbReference>
<dbReference type="GeneID" id="8235425"/>
<dbReference type="RefSeq" id="XP_002431608.1">
    <property type="nucleotide sequence ID" value="XM_002431563.1"/>
</dbReference>
<evidence type="ECO:0000313" key="3">
    <source>
        <dbReference type="EnsemblMetazoa" id="PHUM537420-PA"/>
    </source>
</evidence>
<dbReference type="PANTHER" id="PTHR13371:SF0">
    <property type="entry name" value="CENTROSOMAL PROTEIN OF 104 KDA"/>
    <property type="match status" value="1"/>
</dbReference>
<dbReference type="Pfam" id="PF21038">
    <property type="entry name" value="CEP104_N"/>
    <property type="match status" value="1"/>
</dbReference>
<name>E0VZR4_PEDHC</name>
<dbReference type="OrthoDB" id="66599at2759"/>
<sequence>MPVKIGFQVIFCSGEDKKYRVNELNYHGPTVRGWRSSINCTFPQEIILKLEILAILHQIQILSHQYLIPQKIEICISSKSEYEVPTENSLDLFEYLGYITFSDNKAAEYRSRELKSITIPSKKAKYIKLKIYENHVNVKNIFNQENFEYANTLKAALENLRAAGEIIGLYEQEKKQAILLEDYDKAKYKKIQIDNFRRKKF</sequence>
<dbReference type="InterPro" id="IPR048739">
    <property type="entry name" value="CEP104_N"/>
</dbReference>
<evidence type="ECO:0000313" key="2">
    <source>
        <dbReference type="EMBL" id="EEB18870.1"/>
    </source>
</evidence>
<accession>E0VZR4</accession>
<dbReference type="InterPro" id="IPR052607">
    <property type="entry name" value="CEP104-like"/>
</dbReference>
<protein>
    <recommendedName>
        <fullName evidence="1">Centrosomal protein CEP104 N-terminal domain-containing protein</fullName>
    </recommendedName>
</protein>
<dbReference type="OMA" id="ENFEYAN"/>
<dbReference type="eggNOG" id="KOG4825">
    <property type="taxonomic scope" value="Eukaryota"/>
</dbReference>
<dbReference type="InterPro" id="IPR008979">
    <property type="entry name" value="Galactose-bd-like_sf"/>
</dbReference>
<dbReference type="Gene3D" id="2.60.120.260">
    <property type="entry name" value="Galactose-binding domain-like"/>
    <property type="match status" value="1"/>
</dbReference>
<dbReference type="Proteomes" id="UP000009046">
    <property type="component" value="Unassembled WGS sequence"/>
</dbReference>
<proteinExistence type="predicted"/>
<dbReference type="EnsemblMetazoa" id="PHUM537420-RA">
    <property type="protein sequence ID" value="PHUM537420-PA"/>
    <property type="gene ID" value="PHUM537420"/>
</dbReference>
<gene>
    <name evidence="3" type="primary">8235425</name>
    <name evidence="2" type="ORF">Phum_PHUM537420</name>
</gene>
<dbReference type="VEuPathDB" id="VectorBase:PHUM537420"/>
<evidence type="ECO:0000313" key="4">
    <source>
        <dbReference type="Proteomes" id="UP000009046"/>
    </source>
</evidence>
<dbReference type="InParanoid" id="E0VZR4"/>
<dbReference type="EMBL" id="DS235854">
    <property type="protein sequence ID" value="EEB18870.1"/>
    <property type="molecule type" value="Genomic_DNA"/>
</dbReference>
<feature type="domain" description="Centrosomal protein CEP104 N-terminal" evidence="1">
    <location>
        <begin position="33"/>
        <end position="147"/>
    </location>
</feature>
<dbReference type="PANTHER" id="PTHR13371">
    <property type="entry name" value="GLYCINE-, GLUTAMATE-, THIENYLCYCLOHEXYLPIPERIDINE-BINDING PROTEIN"/>
    <property type="match status" value="1"/>
</dbReference>
<dbReference type="AlphaFoldDB" id="E0VZR4"/>